<sequence>MSETTRLHRGRHTPEQVNHESPGSTPSPSRATSRQRETPLSEPDTNLDEVAAPPPIFDRSEKSIRHGQYLENQHSPNTQLETEQPVVAVKHDENSKAEQYRSKFLRMTYIVSYLIMSSFVGTMLRMVIESLTFYPGTPVNTSVLWANLGAALSWDFLVKTKNYFISRKWMKLTIMPSAQHV</sequence>
<evidence type="ECO:0000256" key="2">
    <source>
        <dbReference type="SAM" id="Phobius"/>
    </source>
</evidence>
<name>A0A1E3BGD8_ASPCR</name>
<dbReference type="VEuPathDB" id="FungiDB:SI65_04944"/>
<evidence type="ECO:0000256" key="1">
    <source>
        <dbReference type="SAM" id="MobiDB-lite"/>
    </source>
</evidence>
<dbReference type="EMBL" id="JXNT01000004">
    <property type="protein sequence ID" value="ODM19958.1"/>
    <property type="molecule type" value="Genomic_DNA"/>
</dbReference>
<gene>
    <name evidence="3" type="ORF">SI65_04944</name>
</gene>
<proteinExistence type="predicted"/>
<keyword evidence="2" id="KW-0472">Membrane</keyword>
<dbReference type="STRING" id="573508.A0A1E3BGD8"/>
<evidence type="ECO:0000313" key="3">
    <source>
        <dbReference type="EMBL" id="ODM19958.1"/>
    </source>
</evidence>
<feature type="region of interest" description="Disordered" evidence="1">
    <location>
        <begin position="1"/>
        <end position="58"/>
    </location>
</feature>
<dbReference type="Proteomes" id="UP000094569">
    <property type="component" value="Unassembled WGS sequence"/>
</dbReference>
<comment type="caution">
    <text evidence="3">The sequence shown here is derived from an EMBL/GenBank/DDBJ whole genome shotgun (WGS) entry which is preliminary data.</text>
</comment>
<feature type="transmembrane region" description="Helical" evidence="2">
    <location>
        <begin position="109"/>
        <end position="128"/>
    </location>
</feature>
<reference evidence="3 4" key="1">
    <citation type="journal article" date="2016" name="BMC Genomics">
        <title>Comparative genomic and transcriptomic analyses of the Fuzhuan brick tea-fermentation fungus Aspergillus cristatus.</title>
        <authorList>
            <person name="Ge Y."/>
            <person name="Wang Y."/>
            <person name="Liu Y."/>
            <person name="Tan Y."/>
            <person name="Ren X."/>
            <person name="Zhang X."/>
            <person name="Hyde K.D."/>
            <person name="Liu Y."/>
            <person name="Liu Z."/>
        </authorList>
    </citation>
    <scope>NUCLEOTIDE SEQUENCE [LARGE SCALE GENOMIC DNA]</scope>
    <source>
        <strain evidence="3 4">GZAAS20.1005</strain>
    </source>
</reference>
<accession>A0A1E3BGD8</accession>
<feature type="transmembrane region" description="Helical" evidence="2">
    <location>
        <begin position="140"/>
        <end position="158"/>
    </location>
</feature>
<protein>
    <submittedName>
        <fullName evidence="3">Uncharacterized protein</fullName>
    </submittedName>
</protein>
<keyword evidence="2" id="KW-0812">Transmembrane</keyword>
<keyword evidence="2" id="KW-1133">Transmembrane helix</keyword>
<organism evidence="3 4">
    <name type="scientific">Aspergillus cristatus</name>
    <name type="common">Chinese Fuzhuan brick tea-fermentation fungus</name>
    <name type="synonym">Eurotium cristatum</name>
    <dbReference type="NCBI Taxonomy" id="573508"/>
    <lineage>
        <taxon>Eukaryota</taxon>
        <taxon>Fungi</taxon>
        <taxon>Dikarya</taxon>
        <taxon>Ascomycota</taxon>
        <taxon>Pezizomycotina</taxon>
        <taxon>Eurotiomycetes</taxon>
        <taxon>Eurotiomycetidae</taxon>
        <taxon>Eurotiales</taxon>
        <taxon>Aspergillaceae</taxon>
        <taxon>Aspergillus</taxon>
        <taxon>Aspergillus subgen. Aspergillus</taxon>
    </lineage>
</organism>
<evidence type="ECO:0000313" key="4">
    <source>
        <dbReference type="Proteomes" id="UP000094569"/>
    </source>
</evidence>
<dbReference type="AlphaFoldDB" id="A0A1E3BGD8"/>
<dbReference type="OrthoDB" id="10637084at2759"/>
<keyword evidence="4" id="KW-1185">Reference proteome</keyword>
<feature type="compositionally biased region" description="Polar residues" evidence="1">
    <location>
        <begin position="19"/>
        <end position="32"/>
    </location>
</feature>